<accession>A0A2T5VHZ6</accession>
<dbReference type="EMBL" id="QAYG01000001">
    <property type="protein sequence ID" value="PTW63338.1"/>
    <property type="molecule type" value="Genomic_DNA"/>
</dbReference>
<feature type="domain" description="YchJ-like middle NTF2-like" evidence="1">
    <location>
        <begin position="28"/>
        <end position="126"/>
    </location>
</feature>
<organism evidence="2 3">
    <name type="scientific">Breoghania corrubedonensis</name>
    <dbReference type="NCBI Taxonomy" id="665038"/>
    <lineage>
        <taxon>Bacteria</taxon>
        <taxon>Pseudomonadati</taxon>
        <taxon>Pseudomonadota</taxon>
        <taxon>Alphaproteobacteria</taxon>
        <taxon>Hyphomicrobiales</taxon>
        <taxon>Stappiaceae</taxon>
        <taxon>Breoghania</taxon>
    </lineage>
</organism>
<dbReference type="RefSeq" id="WP_107989138.1">
    <property type="nucleotide sequence ID" value="NZ_QAYG01000001.1"/>
</dbReference>
<keyword evidence="3" id="KW-1185">Reference proteome</keyword>
<protein>
    <submittedName>
        <fullName evidence="2">SEC-C motif-containing protein</fullName>
    </submittedName>
</protein>
<evidence type="ECO:0000313" key="3">
    <source>
        <dbReference type="Proteomes" id="UP000244081"/>
    </source>
</evidence>
<reference evidence="2 3" key="1">
    <citation type="submission" date="2018-04" db="EMBL/GenBank/DDBJ databases">
        <title>Genomic Encyclopedia of Archaeal and Bacterial Type Strains, Phase II (KMG-II): from individual species to whole genera.</title>
        <authorList>
            <person name="Goeker M."/>
        </authorList>
    </citation>
    <scope>NUCLEOTIDE SEQUENCE [LARGE SCALE GENOMIC DNA]</scope>
    <source>
        <strain evidence="2 3">DSM 23382</strain>
    </source>
</reference>
<evidence type="ECO:0000259" key="1">
    <source>
        <dbReference type="Pfam" id="PF17775"/>
    </source>
</evidence>
<dbReference type="InterPro" id="IPR032710">
    <property type="entry name" value="NTF2-like_dom_sf"/>
</dbReference>
<dbReference type="Gene3D" id="3.10.450.50">
    <property type="match status" value="1"/>
</dbReference>
<dbReference type="Pfam" id="PF17775">
    <property type="entry name" value="YchJ_M-like"/>
    <property type="match status" value="1"/>
</dbReference>
<dbReference type="InterPro" id="IPR048469">
    <property type="entry name" value="YchJ-like_M"/>
</dbReference>
<dbReference type="AlphaFoldDB" id="A0A2T5VHZ6"/>
<sequence>MKSCPCRSGLDYDVCCGPVIEGTIWPQTAEALMRSRYTAFALRKVAWLKESLWPKYQKTLDMPGLTEFAHSRQWVGLDILKVEQGGAEDTTGMVLFVARALESGAVREHREASLFRKKKGHWYYVMAVAEDQAKSLLDH</sequence>
<gene>
    <name evidence="2" type="ORF">C8N35_1011389</name>
</gene>
<dbReference type="SUPFAM" id="SSF54427">
    <property type="entry name" value="NTF2-like"/>
    <property type="match status" value="1"/>
</dbReference>
<evidence type="ECO:0000313" key="2">
    <source>
        <dbReference type="EMBL" id="PTW63338.1"/>
    </source>
</evidence>
<comment type="caution">
    <text evidence="2">The sequence shown here is derived from an EMBL/GenBank/DDBJ whole genome shotgun (WGS) entry which is preliminary data.</text>
</comment>
<name>A0A2T5VHZ6_9HYPH</name>
<dbReference type="Proteomes" id="UP000244081">
    <property type="component" value="Unassembled WGS sequence"/>
</dbReference>
<dbReference type="OrthoDB" id="21421at2"/>
<proteinExistence type="predicted"/>